<keyword evidence="2 3" id="KW-0040">ANK repeat</keyword>
<dbReference type="VEuPathDB" id="FungiDB:AFUB_046370"/>
<dbReference type="AlphaFoldDB" id="B0Y0J0"/>
<dbReference type="InterPro" id="IPR036770">
    <property type="entry name" value="Ankyrin_rpt-contain_sf"/>
</dbReference>
<evidence type="ECO:0008006" key="6">
    <source>
        <dbReference type="Google" id="ProtNLM"/>
    </source>
</evidence>
<dbReference type="PROSITE" id="PS50088">
    <property type="entry name" value="ANK_REPEAT"/>
    <property type="match status" value="4"/>
</dbReference>
<dbReference type="Pfam" id="PF00023">
    <property type="entry name" value="Ank"/>
    <property type="match status" value="1"/>
</dbReference>
<feature type="repeat" description="ANK" evidence="3">
    <location>
        <begin position="139"/>
        <end position="171"/>
    </location>
</feature>
<dbReference type="InterPro" id="IPR002110">
    <property type="entry name" value="Ankyrin_rpt"/>
</dbReference>
<dbReference type="Proteomes" id="UP000001699">
    <property type="component" value="Unassembled WGS sequence"/>
</dbReference>
<name>B0Y0J0_ASPFC</name>
<dbReference type="SMART" id="SM00248">
    <property type="entry name" value="ANK"/>
    <property type="match status" value="6"/>
</dbReference>
<evidence type="ECO:0000313" key="4">
    <source>
        <dbReference type="EMBL" id="EDP53460.1"/>
    </source>
</evidence>
<dbReference type="PROSITE" id="PS50297">
    <property type="entry name" value="ANK_REP_REGION"/>
    <property type="match status" value="3"/>
</dbReference>
<evidence type="ECO:0000313" key="5">
    <source>
        <dbReference type="Proteomes" id="UP000001699"/>
    </source>
</evidence>
<evidence type="ECO:0000256" key="1">
    <source>
        <dbReference type="ARBA" id="ARBA00022737"/>
    </source>
</evidence>
<feature type="repeat" description="ANK" evidence="3">
    <location>
        <begin position="205"/>
        <end position="237"/>
    </location>
</feature>
<evidence type="ECO:0000256" key="3">
    <source>
        <dbReference type="PROSITE-ProRule" id="PRU00023"/>
    </source>
</evidence>
<sequence length="284" mass="30889">MAHGGQTSLHAATSANPIKTVSLLIKHGGNVNVIDPWPESALHLSLSDWIEAEIWKITPSQTKMVKRRNTIRLTPLTYAARNHHLQVVLLLLRHTEGVDFADESLRPAVTSAVAFSDVVFLELVIEKGKLSDSIRTNAMDETPQHCAAINGSRSAVRLLLEKGVNVELHDKSALVPLLLEASKGHTAVVCLLLEYSASIDPTNADGDTALMIAVHNGHHETILSLLARSVAIDCVNHAHRTALSRAAENDHDKIVEILLQYGTEVDLPNHTGQTPLTLSDTNKK</sequence>
<dbReference type="EMBL" id="DS499596">
    <property type="protein sequence ID" value="EDP53460.1"/>
    <property type="molecule type" value="Genomic_DNA"/>
</dbReference>
<feature type="repeat" description="ANK" evidence="3">
    <location>
        <begin position="238"/>
        <end position="270"/>
    </location>
</feature>
<protein>
    <recommendedName>
        <fullName evidence="6">Ankyrin repeat protein</fullName>
    </recommendedName>
</protein>
<proteinExistence type="predicted"/>
<accession>B0Y0J0</accession>
<keyword evidence="1" id="KW-0677">Repeat</keyword>
<keyword evidence="5" id="KW-1185">Reference proteome</keyword>
<dbReference type="OrthoDB" id="4772757at2759"/>
<dbReference type="PhylomeDB" id="B0Y0J0"/>
<dbReference type="SUPFAM" id="SSF48403">
    <property type="entry name" value="Ankyrin repeat"/>
    <property type="match status" value="1"/>
</dbReference>
<dbReference type="PANTHER" id="PTHR24171:SF10">
    <property type="entry name" value="ANKYRIN REPEAT DOMAIN-CONTAINING PROTEIN 29-LIKE"/>
    <property type="match status" value="1"/>
</dbReference>
<evidence type="ECO:0000256" key="2">
    <source>
        <dbReference type="ARBA" id="ARBA00023043"/>
    </source>
</evidence>
<dbReference type="Gene3D" id="1.25.40.20">
    <property type="entry name" value="Ankyrin repeat-containing domain"/>
    <property type="match status" value="3"/>
</dbReference>
<reference evidence="4 5" key="1">
    <citation type="journal article" date="2008" name="PLoS Genet.">
        <title>Genomic islands in the pathogenic filamentous fungus Aspergillus fumigatus.</title>
        <authorList>
            <person name="Fedorova N.D."/>
            <person name="Khaldi N."/>
            <person name="Joardar V.S."/>
            <person name="Maiti R."/>
            <person name="Amedeo P."/>
            <person name="Anderson M.J."/>
            <person name="Crabtree J."/>
            <person name="Silva J.C."/>
            <person name="Badger J.H."/>
            <person name="Albarraq A."/>
            <person name="Angiuoli S."/>
            <person name="Bussey H."/>
            <person name="Bowyer P."/>
            <person name="Cotty P.J."/>
            <person name="Dyer P.S."/>
            <person name="Egan A."/>
            <person name="Galens K."/>
            <person name="Fraser-Liggett C.M."/>
            <person name="Haas B.J."/>
            <person name="Inman J.M."/>
            <person name="Kent R."/>
            <person name="Lemieux S."/>
            <person name="Malavazi I."/>
            <person name="Orvis J."/>
            <person name="Roemer T."/>
            <person name="Ronning C.M."/>
            <person name="Sundaram J.P."/>
            <person name="Sutton G."/>
            <person name="Turner G."/>
            <person name="Venter J.C."/>
            <person name="White O.R."/>
            <person name="Whitty B.R."/>
            <person name="Youngman P."/>
            <person name="Wolfe K.H."/>
            <person name="Goldman G.H."/>
            <person name="Wortman J.R."/>
            <person name="Jiang B."/>
            <person name="Denning D.W."/>
            <person name="Nierman W.C."/>
        </authorList>
    </citation>
    <scope>NUCLEOTIDE SEQUENCE [LARGE SCALE GENOMIC DNA]</scope>
    <source>
        <strain evidence="5">CBS 144.89 / FGSC A1163 / CEA10</strain>
    </source>
</reference>
<feature type="repeat" description="ANK" evidence="3">
    <location>
        <begin position="4"/>
        <end position="36"/>
    </location>
</feature>
<dbReference type="PANTHER" id="PTHR24171">
    <property type="entry name" value="ANKYRIN REPEAT DOMAIN-CONTAINING PROTEIN 39-RELATED"/>
    <property type="match status" value="1"/>
</dbReference>
<dbReference type="Pfam" id="PF12796">
    <property type="entry name" value="Ank_2"/>
    <property type="match status" value="2"/>
</dbReference>
<gene>
    <name evidence="4" type="ORF">AFUB_046370</name>
</gene>
<dbReference type="HOGENOM" id="CLU_979944_0_0_1"/>
<organism evidence="4 5">
    <name type="scientific">Aspergillus fumigatus (strain CBS 144.89 / FGSC A1163 / CEA10)</name>
    <name type="common">Neosartorya fumigata</name>
    <dbReference type="NCBI Taxonomy" id="451804"/>
    <lineage>
        <taxon>Eukaryota</taxon>
        <taxon>Fungi</taxon>
        <taxon>Dikarya</taxon>
        <taxon>Ascomycota</taxon>
        <taxon>Pezizomycotina</taxon>
        <taxon>Eurotiomycetes</taxon>
        <taxon>Eurotiomycetidae</taxon>
        <taxon>Eurotiales</taxon>
        <taxon>Aspergillaceae</taxon>
        <taxon>Aspergillus</taxon>
        <taxon>Aspergillus subgen. Fumigati</taxon>
    </lineage>
</organism>